<feature type="compositionally biased region" description="Low complexity" evidence="1">
    <location>
        <begin position="569"/>
        <end position="589"/>
    </location>
</feature>
<feature type="compositionally biased region" description="Low complexity" evidence="1">
    <location>
        <begin position="317"/>
        <end position="331"/>
    </location>
</feature>
<dbReference type="EMBL" id="ASGP02000003">
    <property type="protein sequence ID" value="KAH9516892.1"/>
    <property type="molecule type" value="Genomic_DNA"/>
</dbReference>
<feature type="transmembrane region" description="Helical" evidence="2">
    <location>
        <begin position="6"/>
        <end position="33"/>
    </location>
</feature>
<keyword evidence="2" id="KW-1133">Transmembrane helix</keyword>
<name>A0A922I0P6_DERFA</name>
<evidence type="ECO:0000256" key="2">
    <source>
        <dbReference type="SAM" id="Phobius"/>
    </source>
</evidence>
<evidence type="ECO:0000313" key="4">
    <source>
        <dbReference type="Proteomes" id="UP000790347"/>
    </source>
</evidence>
<comment type="caution">
    <text evidence="3">The sequence shown here is derived from an EMBL/GenBank/DDBJ whole genome shotgun (WGS) entry which is preliminary data.</text>
</comment>
<reference evidence="3" key="1">
    <citation type="submission" date="2013-05" db="EMBL/GenBank/DDBJ databases">
        <authorList>
            <person name="Yim A.K.Y."/>
            <person name="Chan T.F."/>
            <person name="Ji K.M."/>
            <person name="Liu X.Y."/>
            <person name="Zhou J.W."/>
            <person name="Li R.Q."/>
            <person name="Yang K.Y."/>
            <person name="Li J."/>
            <person name="Li M."/>
            <person name="Law P.T.W."/>
            <person name="Wu Y.L."/>
            <person name="Cai Z.L."/>
            <person name="Qin H."/>
            <person name="Bao Y."/>
            <person name="Leung R.K.K."/>
            <person name="Ng P.K.S."/>
            <person name="Zou J."/>
            <person name="Zhong X.J."/>
            <person name="Ran P.X."/>
            <person name="Zhong N.S."/>
            <person name="Liu Z.G."/>
            <person name="Tsui S.K.W."/>
        </authorList>
    </citation>
    <scope>NUCLEOTIDE SEQUENCE</scope>
    <source>
        <strain evidence="3">Derf</strain>
        <tissue evidence="3">Whole organism</tissue>
    </source>
</reference>
<accession>A0A922I0P6</accession>
<feature type="region of interest" description="Disordered" evidence="1">
    <location>
        <begin position="569"/>
        <end position="592"/>
    </location>
</feature>
<evidence type="ECO:0000256" key="1">
    <source>
        <dbReference type="SAM" id="MobiDB-lite"/>
    </source>
</evidence>
<keyword evidence="2" id="KW-0812">Transmembrane</keyword>
<feature type="region of interest" description="Disordered" evidence="1">
    <location>
        <begin position="313"/>
        <end position="332"/>
    </location>
</feature>
<feature type="compositionally biased region" description="Pro residues" evidence="1">
    <location>
        <begin position="403"/>
        <end position="412"/>
    </location>
</feature>
<proteinExistence type="predicted"/>
<keyword evidence="2" id="KW-0472">Membrane</keyword>
<dbReference type="Proteomes" id="UP000790347">
    <property type="component" value="Unassembled WGS sequence"/>
</dbReference>
<gene>
    <name evidence="3" type="ORF">DERF_007607</name>
</gene>
<reference evidence="3" key="2">
    <citation type="journal article" date="2022" name="Res Sq">
        <title>Comparative Genomics Reveals Insights into the Divergent Evolution of Astigmatic Mites and Household Pest Adaptations.</title>
        <authorList>
            <person name="Xiong Q."/>
            <person name="Wan A.T.-Y."/>
            <person name="Liu X.-Y."/>
            <person name="Fung C.S.-H."/>
            <person name="Xiao X."/>
            <person name="Malainual N."/>
            <person name="Hou J."/>
            <person name="Wang L."/>
            <person name="Wang M."/>
            <person name="Yang K."/>
            <person name="Cui Y."/>
            <person name="Leung E."/>
            <person name="Nong W."/>
            <person name="Shin S.-K."/>
            <person name="Au S."/>
            <person name="Jeong K.Y."/>
            <person name="Chew F.T."/>
            <person name="Hui J."/>
            <person name="Leung T.F."/>
            <person name="Tungtrongchitr A."/>
            <person name="Zhong N."/>
            <person name="Liu Z."/>
            <person name="Tsui S."/>
        </authorList>
    </citation>
    <scope>NUCLEOTIDE SEQUENCE</scope>
    <source>
        <strain evidence="3">Derf</strain>
        <tissue evidence="3">Whole organism</tissue>
    </source>
</reference>
<protein>
    <submittedName>
        <fullName evidence="3">Uncharacterized protein</fullName>
    </submittedName>
</protein>
<feature type="region of interest" description="Disordered" evidence="1">
    <location>
        <begin position="389"/>
        <end position="415"/>
    </location>
</feature>
<evidence type="ECO:0000313" key="3">
    <source>
        <dbReference type="EMBL" id="KAH9516892.1"/>
    </source>
</evidence>
<sequence length="599" mass="66982">MITIEIGSYFWTLVVYTSSLLISLIFIIICCVCNPKSKRFNKHKSFILSHEFLAENDDQIVDQNGRNNQDLTSTTRVITNQDDMISIVKHISLNRALPDIPQTTKSDNDHIQPSVLSANSSVIEINADADPVYTSADNNHITIDNKNEDNIQNHAYARIRNLITDSSTENDTDDYSDPSVIVQNANPYPSPNHSHQHHHQLVDPDNDSYEHPISPSERMIRSENVVVESVVEMLNNQIEPKREISYNTISVREPLAKVLAERENNNNVEHHYNEVEDDSERLSSFYEEINGGGSATYSKISEPPLISASSIAQNNCQPSTSSSYHQQQTQQKPNEISMMINDSANNLPLYAFVDKKSKKLGNNDLNPVSTSITGADVFDNLYTKVMKPKKETSSANKSLQRYSPPPPLPPPLNKDQTKVQQRNTIIFIGATSTTTMSTPSAQITISDERDPGYETVYKEINQNIISDDHQDQIDYGYEAIANDPAYEIVSTAMENGYETIQNNYHNDELIDQGDDQSDPNYEIISNIKSTTTTSTTATMTNNTTTIIINTGSSSVPSSSSTSITNIFMSNNNNNENNNTNNTRSTYSSSDDNFVIIEHL</sequence>
<dbReference type="AlphaFoldDB" id="A0A922I0P6"/>
<keyword evidence="4" id="KW-1185">Reference proteome</keyword>
<organism evidence="3 4">
    <name type="scientific">Dermatophagoides farinae</name>
    <name type="common">American house dust mite</name>
    <dbReference type="NCBI Taxonomy" id="6954"/>
    <lineage>
        <taxon>Eukaryota</taxon>
        <taxon>Metazoa</taxon>
        <taxon>Ecdysozoa</taxon>
        <taxon>Arthropoda</taxon>
        <taxon>Chelicerata</taxon>
        <taxon>Arachnida</taxon>
        <taxon>Acari</taxon>
        <taxon>Acariformes</taxon>
        <taxon>Sarcoptiformes</taxon>
        <taxon>Astigmata</taxon>
        <taxon>Psoroptidia</taxon>
        <taxon>Analgoidea</taxon>
        <taxon>Pyroglyphidae</taxon>
        <taxon>Dermatophagoidinae</taxon>
        <taxon>Dermatophagoides</taxon>
    </lineage>
</organism>